<dbReference type="EMBL" id="JACOGF010000011">
    <property type="protein sequence ID" value="MBC3919749.1"/>
    <property type="molecule type" value="Genomic_DNA"/>
</dbReference>
<feature type="compositionally biased region" description="Basic and acidic residues" evidence="1">
    <location>
        <begin position="77"/>
        <end position="95"/>
    </location>
</feature>
<organism evidence="3 4">
    <name type="scientific">Undibacterium hunanense</name>
    <dbReference type="NCBI Taxonomy" id="2762292"/>
    <lineage>
        <taxon>Bacteria</taxon>
        <taxon>Pseudomonadati</taxon>
        <taxon>Pseudomonadota</taxon>
        <taxon>Betaproteobacteria</taxon>
        <taxon>Burkholderiales</taxon>
        <taxon>Oxalobacteraceae</taxon>
        <taxon>Undibacterium</taxon>
    </lineage>
</organism>
<feature type="compositionally biased region" description="Polar residues" evidence="1">
    <location>
        <begin position="171"/>
        <end position="180"/>
    </location>
</feature>
<feature type="region of interest" description="Disordered" evidence="1">
    <location>
        <begin position="170"/>
        <end position="198"/>
    </location>
</feature>
<evidence type="ECO:0000256" key="1">
    <source>
        <dbReference type="SAM" id="MobiDB-lite"/>
    </source>
</evidence>
<evidence type="ECO:0000313" key="3">
    <source>
        <dbReference type="EMBL" id="MBC3919749.1"/>
    </source>
</evidence>
<dbReference type="Gene3D" id="3.30.1150.10">
    <property type="match status" value="1"/>
</dbReference>
<accession>A0ABR6ZVB5</accession>
<keyword evidence="2" id="KW-0472">Membrane</keyword>
<dbReference type="RefSeq" id="WP_186949013.1">
    <property type="nucleotide sequence ID" value="NZ_JACOGF010000011.1"/>
</dbReference>
<dbReference type="Proteomes" id="UP000650424">
    <property type="component" value="Unassembled WGS sequence"/>
</dbReference>
<name>A0ABR6ZVB5_9BURK</name>
<evidence type="ECO:0000313" key="4">
    <source>
        <dbReference type="Proteomes" id="UP000650424"/>
    </source>
</evidence>
<keyword evidence="2" id="KW-1133">Transmembrane helix</keyword>
<comment type="caution">
    <text evidence="3">The sequence shown here is derived from an EMBL/GenBank/DDBJ whole genome shotgun (WGS) entry which is preliminary data.</text>
</comment>
<dbReference type="Pfam" id="PF13103">
    <property type="entry name" value="TonB_2"/>
    <property type="match status" value="1"/>
</dbReference>
<evidence type="ECO:0000256" key="2">
    <source>
        <dbReference type="SAM" id="Phobius"/>
    </source>
</evidence>
<proteinExistence type="predicted"/>
<feature type="region of interest" description="Disordered" evidence="1">
    <location>
        <begin position="66"/>
        <end position="101"/>
    </location>
</feature>
<gene>
    <name evidence="3" type="ORF">H8L32_19915</name>
</gene>
<feature type="region of interest" description="Disordered" evidence="1">
    <location>
        <begin position="132"/>
        <end position="154"/>
    </location>
</feature>
<sequence>MNQVSKQAYPGYHRHQSGQLRSIVLAALVHILLIGFLWVGIRWQNKESTAVEAEVWDLTTREAAPKPVILPDPPPVVEEKPKEPVPVKEEVRQEDPEIAIAQEKKRKLLEKKKEEELQRELAEKKRKEEQQEKLAEQKRKAEKLALEDADKKKQLAKDKLASDKLFKEQMQRMTSQAANTGSGGSGVVAKSTGNNRGDPSYIAKIAAKVRSNTNFSAIDSTAGNPTVEYHIDLLPDGSLRGAIRKLKSSGIPSFDEAVAKGIEKSAPFPRDKSGEVPPSLELVYRMKEE</sequence>
<protein>
    <submittedName>
        <fullName evidence="3">Cell envelope integrity protein TolA</fullName>
    </submittedName>
</protein>
<keyword evidence="4" id="KW-1185">Reference proteome</keyword>
<feature type="transmembrane region" description="Helical" evidence="2">
    <location>
        <begin position="20"/>
        <end position="41"/>
    </location>
</feature>
<reference evidence="3 4" key="1">
    <citation type="submission" date="2020-08" db="EMBL/GenBank/DDBJ databases">
        <title>Novel species isolated from subtropical streams in China.</title>
        <authorList>
            <person name="Lu H."/>
        </authorList>
    </citation>
    <scope>NUCLEOTIDE SEQUENCE [LARGE SCALE GENOMIC DNA]</scope>
    <source>
        <strain evidence="3 4">CY18W</strain>
    </source>
</reference>
<dbReference type="SUPFAM" id="SSF74653">
    <property type="entry name" value="TolA/TonB C-terminal domain"/>
    <property type="match status" value="1"/>
</dbReference>
<keyword evidence="2" id="KW-0812">Transmembrane</keyword>